<accession>A0A6L5Y9X0</accession>
<dbReference type="AlphaFoldDB" id="A0A6L5Y9X0"/>
<name>A0A6L5Y9X0_9FIRM</name>
<gene>
    <name evidence="2" type="ORF">FYJ64_10350</name>
</gene>
<evidence type="ECO:0000313" key="2">
    <source>
        <dbReference type="EMBL" id="MST52697.1"/>
    </source>
</evidence>
<evidence type="ECO:0000313" key="3">
    <source>
        <dbReference type="Proteomes" id="UP000474676"/>
    </source>
</evidence>
<comment type="caution">
    <text evidence="2">The sequence shown here is derived from an EMBL/GenBank/DDBJ whole genome shotgun (WGS) entry which is preliminary data.</text>
</comment>
<dbReference type="GeneID" id="303115722"/>
<reference evidence="2 3" key="1">
    <citation type="submission" date="2019-08" db="EMBL/GenBank/DDBJ databases">
        <title>In-depth cultivation of the pig gut microbiome towards novel bacterial diversity and tailored functional studies.</title>
        <authorList>
            <person name="Wylensek D."/>
            <person name="Hitch T.C.A."/>
            <person name="Clavel T."/>
        </authorList>
    </citation>
    <scope>NUCLEOTIDE SEQUENCE [LARGE SCALE GENOMIC DNA]</scope>
    <source>
        <strain evidence="2 3">WCA-MUC-591-APC-3H</strain>
    </source>
</reference>
<organism evidence="2 3">
    <name type="scientific">Hornefia butyriciproducens</name>
    <dbReference type="NCBI Taxonomy" id="2652293"/>
    <lineage>
        <taxon>Bacteria</taxon>
        <taxon>Bacillati</taxon>
        <taxon>Bacillota</taxon>
        <taxon>Clostridia</taxon>
        <taxon>Peptostreptococcales</taxon>
        <taxon>Anaerovoracaceae</taxon>
        <taxon>Hornefia</taxon>
    </lineage>
</organism>
<keyword evidence="3" id="KW-1185">Reference proteome</keyword>
<dbReference type="RefSeq" id="WP_154575080.1">
    <property type="nucleotide sequence ID" value="NZ_VUMZ01000012.1"/>
</dbReference>
<sequence>MKRVKSVVKGILMILIILICIIVVVLIHINLYVLIFDNGTNIAGIREAKIAAVDYDFDGDGGFYVIDDHWQAAFKSKKMIKMVRATGREMSRYNKWIIVDDQIHFRIVYKWIFGMKITRIYSMPPEKLSELKCLKELYEAKETKAKLRLVKSAAMKNGKYVWKYAEVGMLGENCKKPEELIYNMDLDLMERSFAEEITEANVISKADFRSENGDIISLSIHKTDRHTLKWLKDNGYDY</sequence>
<feature type="transmembrane region" description="Helical" evidence="1">
    <location>
        <begin position="12"/>
        <end position="35"/>
    </location>
</feature>
<keyword evidence="1" id="KW-1133">Transmembrane helix</keyword>
<protein>
    <submittedName>
        <fullName evidence="2">Uncharacterized protein</fullName>
    </submittedName>
</protein>
<proteinExistence type="predicted"/>
<dbReference type="Proteomes" id="UP000474676">
    <property type="component" value="Unassembled WGS sequence"/>
</dbReference>
<keyword evidence="1" id="KW-0812">Transmembrane</keyword>
<evidence type="ECO:0000256" key="1">
    <source>
        <dbReference type="SAM" id="Phobius"/>
    </source>
</evidence>
<keyword evidence="1" id="KW-0472">Membrane</keyword>
<dbReference type="EMBL" id="VUMZ01000012">
    <property type="protein sequence ID" value="MST52697.1"/>
    <property type="molecule type" value="Genomic_DNA"/>
</dbReference>